<dbReference type="InterPro" id="IPR036390">
    <property type="entry name" value="WH_DNA-bd_sf"/>
</dbReference>
<sequence>MLTISREADYALLLISQLKKNKELTPLSVMIKNTRLPKRFLARIASKLAKAKLLKSREGKIGGYSLNANWQKTNLFDFLLIFEKHLDIVKCSKSHYQCNFKSICSHSQSLRNKIHTGFVNSLKSMTLQEIFEKGQLNS</sequence>
<evidence type="ECO:0000313" key="1">
    <source>
        <dbReference type="EMBL" id="OGK37371.1"/>
    </source>
</evidence>
<comment type="caution">
    <text evidence="1">The sequence shown here is derived from an EMBL/GenBank/DDBJ whole genome shotgun (WGS) entry which is preliminary data.</text>
</comment>
<gene>
    <name evidence="1" type="ORF">A3F03_04260</name>
</gene>
<reference evidence="1 2" key="1">
    <citation type="journal article" date="2016" name="Nat. Commun.">
        <title>Thousands of microbial genomes shed light on interconnected biogeochemical processes in an aquifer system.</title>
        <authorList>
            <person name="Anantharaman K."/>
            <person name="Brown C.T."/>
            <person name="Hug L.A."/>
            <person name="Sharon I."/>
            <person name="Castelle C.J."/>
            <person name="Probst A.J."/>
            <person name="Thomas B.C."/>
            <person name="Singh A."/>
            <person name="Wilkins M.J."/>
            <person name="Karaoz U."/>
            <person name="Brodie E.L."/>
            <person name="Williams K.H."/>
            <person name="Hubbard S.S."/>
            <person name="Banfield J.F."/>
        </authorList>
    </citation>
    <scope>NUCLEOTIDE SEQUENCE [LARGE SCALE GENOMIC DNA]</scope>
</reference>
<accession>A0A1F7I1W3</accession>
<dbReference type="AlphaFoldDB" id="A0A1F7I1W3"/>
<name>A0A1F7I1W3_9BACT</name>
<evidence type="ECO:0000313" key="2">
    <source>
        <dbReference type="Proteomes" id="UP000176803"/>
    </source>
</evidence>
<dbReference type="EMBL" id="MGAC01000043">
    <property type="protein sequence ID" value="OGK37371.1"/>
    <property type="molecule type" value="Genomic_DNA"/>
</dbReference>
<dbReference type="Pfam" id="PF02082">
    <property type="entry name" value="Rrf2"/>
    <property type="match status" value="1"/>
</dbReference>
<dbReference type="Gene3D" id="1.10.10.10">
    <property type="entry name" value="Winged helix-like DNA-binding domain superfamily/Winged helix DNA-binding domain"/>
    <property type="match status" value="1"/>
</dbReference>
<dbReference type="PANTHER" id="PTHR33221">
    <property type="entry name" value="WINGED HELIX-TURN-HELIX TRANSCRIPTIONAL REGULATOR, RRF2 FAMILY"/>
    <property type="match status" value="1"/>
</dbReference>
<dbReference type="InterPro" id="IPR000944">
    <property type="entry name" value="Tscrpt_reg_Rrf2"/>
</dbReference>
<dbReference type="GO" id="GO:0005829">
    <property type="term" value="C:cytosol"/>
    <property type="evidence" value="ECO:0007669"/>
    <property type="project" value="TreeGrafter"/>
</dbReference>
<protein>
    <recommendedName>
        <fullName evidence="3">Rrf2 family transcriptional regulator</fullName>
    </recommendedName>
</protein>
<dbReference type="GO" id="GO:0003700">
    <property type="term" value="F:DNA-binding transcription factor activity"/>
    <property type="evidence" value="ECO:0007669"/>
    <property type="project" value="TreeGrafter"/>
</dbReference>
<proteinExistence type="predicted"/>
<evidence type="ECO:0008006" key="3">
    <source>
        <dbReference type="Google" id="ProtNLM"/>
    </source>
</evidence>
<dbReference type="PROSITE" id="PS51197">
    <property type="entry name" value="HTH_RRF2_2"/>
    <property type="match status" value="1"/>
</dbReference>
<organism evidence="1 2">
    <name type="scientific">Candidatus Roizmanbacteria bacterium RIFCSPHIGHO2_12_FULL_41_11</name>
    <dbReference type="NCBI Taxonomy" id="1802052"/>
    <lineage>
        <taxon>Bacteria</taxon>
        <taxon>Candidatus Roizmaniibacteriota</taxon>
    </lineage>
</organism>
<dbReference type="PANTHER" id="PTHR33221:SF15">
    <property type="entry name" value="HTH-TYPE TRANSCRIPTIONAL REGULATOR YWGB-RELATED"/>
    <property type="match status" value="1"/>
</dbReference>
<dbReference type="SUPFAM" id="SSF46785">
    <property type="entry name" value="Winged helix' DNA-binding domain"/>
    <property type="match status" value="1"/>
</dbReference>
<dbReference type="Proteomes" id="UP000176803">
    <property type="component" value="Unassembled WGS sequence"/>
</dbReference>
<dbReference type="InterPro" id="IPR036388">
    <property type="entry name" value="WH-like_DNA-bd_sf"/>
</dbReference>